<proteinExistence type="predicted"/>
<feature type="transmembrane region" description="Helical" evidence="1">
    <location>
        <begin position="63"/>
        <end position="81"/>
    </location>
</feature>
<feature type="transmembrane region" description="Helical" evidence="1">
    <location>
        <begin position="371"/>
        <end position="392"/>
    </location>
</feature>
<reference evidence="2 3" key="1">
    <citation type="submission" date="2015-08" db="EMBL/GenBank/DDBJ databases">
        <title>Complete genome sequence of Sulfurifustis variabilis.</title>
        <authorList>
            <person name="Miura A."/>
            <person name="Kojima H."/>
            <person name="Fukui M."/>
        </authorList>
    </citation>
    <scope>NUCLEOTIDE SEQUENCE [LARGE SCALE GENOMIC DNA]</scope>
    <source>
        <strain evidence="3">skN76</strain>
    </source>
</reference>
<keyword evidence="3" id="KW-1185">Reference proteome</keyword>
<evidence type="ECO:0000313" key="3">
    <source>
        <dbReference type="Proteomes" id="UP000218899"/>
    </source>
</evidence>
<organism evidence="2 3">
    <name type="scientific">Sulfurifustis variabilis</name>
    <dbReference type="NCBI Taxonomy" id="1675686"/>
    <lineage>
        <taxon>Bacteria</taxon>
        <taxon>Pseudomonadati</taxon>
        <taxon>Pseudomonadota</taxon>
        <taxon>Gammaproteobacteria</taxon>
        <taxon>Acidiferrobacterales</taxon>
        <taxon>Acidiferrobacteraceae</taxon>
        <taxon>Sulfurifustis</taxon>
    </lineage>
</organism>
<feature type="transmembrane region" description="Helical" evidence="1">
    <location>
        <begin position="101"/>
        <end position="120"/>
    </location>
</feature>
<accession>A0A1B4V9G3</accession>
<keyword evidence="1" id="KW-0812">Transmembrane</keyword>
<dbReference type="EMBL" id="AP014936">
    <property type="protein sequence ID" value="BAU48124.1"/>
    <property type="molecule type" value="Genomic_DNA"/>
</dbReference>
<keyword evidence="1" id="KW-1133">Transmembrane helix</keyword>
<keyword evidence="1" id="KW-0472">Membrane</keyword>
<dbReference type="KEGG" id="sva:SVA_1562"/>
<feature type="transmembrane region" description="Helical" evidence="1">
    <location>
        <begin position="149"/>
        <end position="169"/>
    </location>
</feature>
<dbReference type="AlphaFoldDB" id="A0A1B4V9G3"/>
<dbReference type="RefSeq" id="WP_148665411.1">
    <property type="nucleotide sequence ID" value="NZ_AP014936.1"/>
</dbReference>
<feature type="transmembrane region" description="Helical" evidence="1">
    <location>
        <begin position="398"/>
        <end position="414"/>
    </location>
</feature>
<sequence length="439" mass="47220">MAGETLTRVPRRPDAFGVPYRLAAPHLIAIFCFAPLLAVYAALPDAWFLESWGGSKSAGAFELLLFACYLALFATGSFIGVRMPVGRGGPLSPMLTDPPRWYVRLGLLVALGAYAFWFALSMDRSGGFEALLARMASDPYYVKAHLMETVPGITTLTQVAVLAVPLMLVSGKGGSLDRLLIVAILVLAGARAYLHSERLALLELLVPMAFLWASGRRLGRAPTLAGFAVLLAAGVMLFVAFEATRSLIYLGIEGPDAAAEYGLVRLVGYYLTSINNGLFVIREAAFDTPLYSVLGALWALPGADEIYRALAGPAPDYPVDLINRGDLNPEFGTVTAPGSWVADLGWVGAGVAAAFFGCVSGWLYRRAPLTPVAAACYAVWLVGLLEFMRIPYFTDTRLVPAYLFLGGLFVLGAFERVARARSGPVDHGRVDRNQYARNP</sequence>
<evidence type="ECO:0008006" key="4">
    <source>
        <dbReference type="Google" id="ProtNLM"/>
    </source>
</evidence>
<feature type="transmembrane region" description="Helical" evidence="1">
    <location>
        <begin position="20"/>
        <end position="43"/>
    </location>
</feature>
<dbReference type="Proteomes" id="UP000218899">
    <property type="component" value="Chromosome"/>
</dbReference>
<feature type="transmembrane region" description="Helical" evidence="1">
    <location>
        <begin position="344"/>
        <end position="364"/>
    </location>
</feature>
<protein>
    <recommendedName>
        <fullName evidence="4">Oligosaccharide repeat unit polymerase</fullName>
    </recommendedName>
</protein>
<dbReference type="OrthoDB" id="9809977at2"/>
<feature type="transmembrane region" description="Helical" evidence="1">
    <location>
        <begin position="222"/>
        <end position="241"/>
    </location>
</feature>
<feature type="transmembrane region" description="Helical" evidence="1">
    <location>
        <begin position="176"/>
        <end position="193"/>
    </location>
</feature>
<name>A0A1B4V9G3_9GAMM</name>
<gene>
    <name evidence="2" type="ORF">SVA_1562</name>
</gene>
<evidence type="ECO:0000313" key="2">
    <source>
        <dbReference type="EMBL" id="BAU48124.1"/>
    </source>
</evidence>
<evidence type="ECO:0000256" key="1">
    <source>
        <dbReference type="SAM" id="Phobius"/>
    </source>
</evidence>